<keyword evidence="1" id="KW-0472">Membrane</keyword>
<organism evidence="2 3">
    <name type="scientific">Macrophomina phaseolina</name>
    <dbReference type="NCBI Taxonomy" id="35725"/>
    <lineage>
        <taxon>Eukaryota</taxon>
        <taxon>Fungi</taxon>
        <taxon>Dikarya</taxon>
        <taxon>Ascomycota</taxon>
        <taxon>Pezizomycotina</taxon>
        <taxon>Dothideomycetes</taxon>
        <taxon>Dothideomycetes incertae sedis</taxon>
        <taxon>Botryosphaeriales</taxon>
        <taxon>Botryosphaeriaceae</taxon>
        <taxon>Macrophomina</taxon>
    </lineage>
</organism>
<keyword evidence="1" id="KW-1133">Transmembrane helix</keyword>
<keyword evidence="1" id="KW-0812">Transmembrane</keyword>
<evidence type="ECO:0000313" key="2">
    <source>
        <dbReference type="EMBL" id="KAH7045119.1"/>
    </source>
</evidence>
<feature type="transmembrane region" description="Helical" evidence="1">
    <location>
        <begin position="15"/>
        <end position="35"/>
    </location>
</feature>
<proteinExistence type="predicted"/>
<dbReference type="EMBL" id="JAGTJR010000019">
    <property type="protein sequence ID" value="KAH7045119.1"/>
    <property type="molecule type" value="Genomic_DNA"/>
</dbReference>
<sequence length="167" mass="17957">MDDKSNYPRAPQVSFGKAVAIGLGAGAIGALSMVASSKVEQLLLTNRPNSYVPATTSSRLLGVSSGASSRHPDALNHFHHFSMALLTAPVRAVMSYYGVIGPIASLMFLPLRIAVDQVFEIGAGASALPWTWPINEQWVDVVHKAVFAFGVGYLTDLWVRGVNWFNV</sequence>
<name>A0ABQ8G4Y3_9PEZI</name>
<comment type="caution">
    <text evidence="2">The sequence shown here is derived from an EMBL/GenBank/DDBJ whole genome shotgun (WGS) entry which is preliminary data.</text>
</comment>
<evidence type="ECO:0000313" key="3">
    <source>
        <dbReference type="Proteomes" id="UP000774617"/>
    </source>
</evidence>
<dbReference type="Proteomes" id="UP000774617">
    <property type="component" value="Unassembled WGS sequence"/>
</dbReference>
<protein>
    <submittedName>
        <fullName evidence="2">Uncharacterized protein</fullName>
    </submittedName>
</protein>
<gene>
    <name evidence="2" type="ORF">B0J12DRAFT_151268</name>
</gene>
<accession>A0ABQ8G4Y3</accession>
<keyword evidence="3" id="KW-1185">Reference proteome</keyword>
<evidence type="ECO:0000256" key="1">
    <source>
        <dbReference type="SAM" id="Phobius"/>
    </source>
</evidence>
<reference evidence="2 3" key="1">
    <citation type="journal article" date="2021" name="Nat. Commun.">
        <title>Genetic determinants of endophytism in the Arabidopsis root mycobiome.</title>
        <authorList>
            <person name="Mesny F."/>
            <person name="Miyauchi S."/>
            <person name="Thiergart T."/>
            <person name="Pickel B."/>
            <person name="Atanasova L."/>
            <person name="Karlsson M."/>
            <person name="Huettel B."/>
            <person name="Barry K.W."/>
            <person name="Haridas S."/>
            <person name="Chen C."/>
            <person name="Bauer D."/>
            <person name="Andreopoulos W."/>
            <person name="Pangilinan J."/>
            <person name="LaButti K."/>
            <person name="Riley R."/>
            <person name="Lipzen A."/>
            <person name="Clum A."/>
            <person name="Drula E."/>
            <person name="Henrissat B."/>
            <person name="Kohler A."/>
            <person name="Grigoriev I.V."/>
            <person name="Martin F.M."/>
            <person name="Hacquard S."/>
        </authorList>
    </citation>
    <scope>NUCLEOTIDE SEQUENCE [LARGE SCALE GENOMIC DNA]</scope>
    <source>
        <strain evidence="2 3">MPI-SDFR-AT-0080</strain>
    </source>
</reference>